<dbReference type="AlphaFoldDB" id="A0A8J4TVK6"/>
<dbReference type="EMBL" id="QNUK01000479">
    <property type="protein sequence ID" value="KAF5892746.1"/>
    <property type="molecule type" value="Genomic_DNA"/>
</dbReference>
<proteinExistence type="predicted"/>
<gene>
    <name evidence="1" type="ORF">DAT39_017552</name>
</gene>
<evidence type="ECO:0000313" key="2">
    <source>
        <dbReference type="Proteomes" id="UP000727407"/>
    </source>
</evidence>
<feature type="non-terminal residue" evidence="1">
    <location>
        <position position="60"/>
    </location>
</feature>
<organism evidence="1 2">
    <name type="scientific">Clarias magur</name>
    <name type="common">Asian catfish</name>
    <name type="synonym">Macropteronotus magur</name>
    <dbReference type="NCBI Taxonomy" id="1594786"/>
    <lineage>
        <taxon>Eukaryota</taxon>
        <taxon>Metazoa</taxon>
        <taxon>Chordata</taxon>
        <taxon>Craniata</taxon>
        <taxon>Vertebrata</taxon>
        <taxon>Euteleostomi</taxon>
        <taxon>Actinopterygii</taxon>
        <taxon>Neopterygii</taxon>
        <taxon>Teleostei</taxon>
        <taxon>Ostariophysi</taxon>
        <taxon>Siluriformes</taxon>
        <taxon>Clariidae</taxon>
        <taxon>Clarias</taxon>
    </lineage>
</organism>
<protein>
    <submittedName>
        <fullName evidence="1">Putative SCAN domain-containing protein SCAND2P</fullName>
    </submittedName>
</protein>
<evidence type="ECO:0000313" key="1">
    <source>
        <dbReference type="EMBL" id="KAF5892746.1"/>
    </source>
</evidence>
<reference evidence="1" key="1">
    <citation type="submission" date="2020-07" db="EMBL/GenBank/DDBJ databases">
        <title>Clarias magur genome sequencing, assembly and annotation.</title>
        <authorList>
            <person name="Kushwaha B."/>
            <person name="Kumar R."/>
            <person name="Das P."/>
            <person name="Joshi C.G."/>
            <person name="Kumar D."/>
            <person name="Nagpure N.S."/>
            <person name="Pandey M."/>
            <person name="Agarwal S."/>
            <person name="Srivastava S."/>
            <person name="Singh M."/>
            <person name="Sahoo L."/>
            <person name="Jayasankar P."/>
            <person name="Meher P.K."/>
            <person name="Koringa P.G."/>
            <person name="Iquebal M.A."/>
            <person name="Das S.P."/>
            <person name="Bit A."/>
            <person name="Patnaik S."/>
            <person name="Patel N."/>
            <person name="Shah T.M."/>
            <person name="Hinsu A."/>
            <person name="Jena J.K."/>
        </authorList>
    </citation>
    <scope>NUCLEOTIDE SEQUENCE</scope>
    <source>
        <strain evidence="1">CIFAMagur01</strain>
        <tissue evidence="1">Testis</tissue>
    </source>
</reference>
<accession>A0A8J4TVK6</accession>
<sequence length="60" mass="7150">MGQQHKHKAFIYLFELAAEWWDWPKTHWVSCLLPLLKGQAQLTTQQLPATNMLEYPNLKR</sequence>
<keyword evidence="2" id="KW-1185">Reference proteome</keyword>
<dbReference type="Proteomes" id="UP000727407">
    <property type="component" value="Unassembled WGS sequence"/>
</dbReference>
<name>A0A8J4TVK6_CLAMG</name>
<comment type="caution">
    <text evidence="1">The sequence shown here is derived from an EMBL/GenBank/DDBJ whole genome shotgun (WGS) entry which is preliminary data.</text>
</comment>